<keyword evidence="4 7" id="KW-0863">Zinc-finger</keyword>
<accession>A0A0G2I2A9</accession>
<evidence type="ECO:0000256" key="3">
    <source>
        <dbReference type="ARBA" id="ARBA00022737"/>
    </source>
</evidence>
<protein>
    <recommendedName>
        <fullName evidence="8">C2H2-type domain-containing protein</fullName>
    </recommendedName>
</protein>
<dbReference type="PANTHER" id="PTHR24406">
    <property type="entry name" value="TRANSCRIPTIONAL REPRESSOR CTCFL-RELATED"/>
    <property type="match status" value="1"/>
</dbReference>
<dbReference type="GO" id="GO:0008270">
    <property type="term" value="F:zinc ion binding"/>
    <property type="evidence" value="ECO:0007669"/>
    <property type="project" value="UniProtKB-KW"/>
</dbReference>
<dbReference type="VEuPathDB" id="FungiDB:EMCG_09522"/>
<dbReference type="SMART" id="SM00355">
    <property type="entry name" value="ZnF_C2H2"/>
    <property type="match status" value="6"/>
</dbReference>
<keyword evidence="2" id="KW-0479">Metal-binding</keyword>
<keyword evidence="3" id="KW-0677">Repeat</keyword>
<reference evidence="10" key="1">
    <citation type="journal article" date="2015" name="PLoS Genet.">
        <title>The dynamic genome and transcriptome of the human fungal pathogen Blastomyces and close relative Emmonsia.</title>
        <authorList>
            <person name="Munoz J.F."/>
            <person name="Gauthier G.M."/>
            <person name="Desjardins C.A."/>
            <person name="Gallo J.E."/>
            <person name="Holder J."/>
            <person name="Sullivan T.D."/>
            <person name="Marty A.J."/>
            <person name="Carmen J.C."/>
            <person name="Chen Z."/>
            <person name="Ding L."/>
            <person name="Gujja S."/>
            <person name="Magrini V."/>
            <person name="Misas E."/>
            <person name="Mitreva M."/>
            <person name="Priest M."/>
            <person name="Saif S."/>
            <person name="Whiston E.A."/>
            <person name="Young S."/>
            <person name="Zeng Q."/>
            <person name="Goldman W.E."/>
            <person name="Mardis E.R."/>
            <person name="Taylor J.W."/>
            <person name="McEwen J.G."/>
            <person name="Clay O.K."/>
            <person name="Klein B.S."/>
            <person name="Cuomo C.A."/>
        </authorList>
    </citation>
    <scope>NUCLEOTIDE SEQUENCE [LARGE SCALE GENOMIC DNA]</scope>
    <source>
        <strain evidence="10">UAMH 3008</strain>
    </source>
</reference>
<dbReference type="InterPro" id="IPR050888">
    <property type="entry name" value="ZnF_C2H2-type_TF"/>
</dbReference>
<dbReference type="Pfam" id="PF00096">
    <property type="entry name" value="zf-C2H2"/>
    <property type="match status" value="1"/>
</dbReference>
<evidence type="ECO:0000256" key="2">
    <source>
        <dbReference type="ARBA" id="ARBA00022723"/>
    </source>
</evidence>
<evidence type="ECO:0000256" key="4">
    <source>
        <dbReference type="ARBA" id="ARBA00022771"/>
    </source>
</evidence>
<comment type="subcellular location">
    <subcellularLocation>
        <location evidence="1">Nucleus</location>
    </subcellularLocation>
</comment>
<organism evidence="9 10">
    <name type="scientific">[Emmonsia] crescens</name>
    <dbReference type="NCBI Taxonomy" id="73230"/>
    <lineage>
        <taxon>Eukaryota</taxon>
        <taxon>Fungi</taxon>
        <taxon>Dikarya</taxon>
        <taxon>Ascomycota</taxon>
        <taxon>Pezizomycotina</taxon>
        <taxon>Eurotiomycetes</taxon>
        <taxon>Eurotiomycetidae</taxon>
        <taxon>Onygenales</taxon>
        <taxon>Ajellomycetaceae</taxon>
        <taxon>Emergomyces</taxon>
    </lineage>
</organism>
<dbReference type="Gene3D" id="3.30.160.60">
    <property type="entry name" value="Classic Zinc Finger"/>
    <property type="match status" value="1"/>
</dbReference>
<evidence type="ECO:0000313" key="9">
    <source>
        <dbReference type="EMBL" id="KKZ64493.1"/>
    </source>
</evidence>
<evidence type="ECO:0000313" key="10">
    <source>
        <dbReference type="Proteomes" id="UP000034164"/>
    </source>
</evidence>
<evidence type="ECO:0000256" key="1">
    <source>
        <dbReference type="ARBA" id="ARBA00004123"/>
    </source>
</evidence>
<sequence>MVNLGKYITRNNRGRIEFECAYCYKTTTSIVALGQHCRDYPAHAWCWRCERVFPHDAALRTHLLNSSSHNVCERDDCDEDFLTYSDWVAHNEELHNWCQPCNWFANSEYELREHDIEDHFMCEDCGLFFHNDNNLRMASTFQFHMITHQERDKQCYGCDKMFQSFSSMLIHLESGNCCTSREELNTLAAGFSDSDEYFQGFDQYYPFHCPDCGVEFRHLSSLYQHVEMRPDCQYLLEDPNCLHSLEYYLEYAL</sequence>
<evidence type="ECO:0000256" key="6">
    <source>
        <dbReference type="ARBA" id="ARBA00023242"/>
    </source>
</evidence>
<evidence type="ECO:0000256" key="7">
    <source>
        <dbReference type="PROSITE-ProRule" id="PRU00042"/>
    </source>
</evidence>
<dbReference type="AlphaFoldDB" id="A0A0G2I2A9"/>
<keyword evidence="6" id="KW-0539">Nucleus</keyword>
<dbReference type="InterPro" id="IPR013087">
    <property type="entry name" value="Znf_C2H2_type"/>
</dbReference>
<evidence type="ECO:0000259" key="8">
    <source>
        <dbReference type="PROSITE" id="PS50157"/>
    </source>
</evidence>
<dbReference type="EMBL" id="LCZI01000781">
    <property type="protein sequence ID" value="KKZ64493.1"/>
    <property type="molecule type" value="Genomic_DNA"/>
</dbReference>
<evidence type="ECO:0000256" key="5">
    <source>
        <dbReference type="ARBA" id="ARBA00022833"/>
    </source>
</evidence>
<dbReference type="PROSITE" id="PS50157">
    <property type="entry name" value="ZINC_FINGER_C2H2_2"/>
    <property type="match status" value="1"/>
</dbReference>
<name>A0A0G2I2A9_9EURO</name>
<dbReference type="Proteomes" id="UP000034164">
    <property type="component" value="Unassembled WGS sequence"/>
</dbReference>
<proteinExistence type="predicted"/>
<feature type="domain" description="C2H2-type" evidence="8">
    <location>
        <begin position="207"/>
        <end position="239"/>
    </location>
</feature>
<dbReference type="PROSITE" id="PS00028">
    <property type="entry name" value="ZINC_FINGER_C2H2_1"/>
    <property type="match status" value="1"/>
</dbReference>
<dbReference type="OrthoDB" id="4175362at2759"/>
<comment type="caution">
    <text evidence="9">The sequence shown here is derived from an EMBL/GenBank/DDBJ whole genome shotgun (WGS) entry which is preliminary data.</text>
</comment>
<keyword evidence="5" id="KW-0862">Zinc</keyword>
<gene>
    <name evidence="9" type="ORF">EMCG_09522</name>
</gene>
<dbReference type="GO" id="GO:0005634">
    <property type="term" value="C:nucleus"/>
    <property type="evidence" value="ECO:0007669"/>
    <property type="project" value="UniProtKB-SubCell"/>
</dbReference>